<keyword evidence="5 6" id="KW-0472">Membrane</keyword>
<dbReference type="InterPro" id="IPR050833">
    <property type="entry name" value="Poly_Biosynth_Transport"/>
</dbReference>
<name>A0ABV6R2M9_9CAUL</name>
<dbReference type="RefSeq" id="WP_376834125.1">
    <property type="nucleotide sequence ID" value="NZ_JBHLSW010000003.1"/>
</dbReference>
<evidence type="ECO:0000313" key="7">
    <source>
        <dbReference type="EMBL" id="MFC0632828.1"/>
    </source>
</evidence>
<gene>
    <name evidence="7" type="ORF">ACFFGE_02930</name>
</gene>
<comment type="caution">
    <text evidence="7">The sequence shown here is derived from an EMBL/GenBank/DDBJ whole genome shotgun (WGS) entry which is preliminary data.</text>
</comment>
<keyword evidence="4 6" id="KW-1133">Transmembrane helix</keyword>
<sequence>MFWRGVWGYLPANIVTGVTGFLGLVVFTRLLHPDDYGRYALAFSVMTLSHVAVFTWLEAAMARFWAAERGQALKDHFHSLYRATLTLAAVFVPVAAAVILALPVDGPLKAAIAAGVLGAPLRCLNKLAQERFRASGEVARAATVDIVTAVAGLAIGVGFALAGAGGAAPLLGLTLAPLLTLPFVLPTEWRRGLGGRYLRDRLGAYAGYGYPIAAALALSLVLASTDRFLLAAFLDEAAVGAYHAAYSLSNRTLDVMFIWLGSAGAPALVMALERSGRKGLQVAAREQASTFLLLALPSAAGLALVARPLAEIMIGDELRVATASVTPLIALSALMAGLTTYYFGQAFTLARNTRRLFAAMAIPAVSNIVLNLFLIPLFGLIGAALATVLSYALGLAATLVLGRRVLALPIPWRALLSCGLATGVMAVAVLTLPSPGGWAELILKAGVGAGVYALAALAFDAGGVRRLARSRLSRAVEQPA</sequence>
<feature type="transmembrane region" description="Helical" evidence="6">
    <location>
        <begin position="7"/>
        <end position="27"/>
    </location>
</feature>
<dbReference type="Pfam" id="PF13440">
    <property type="entry name" value="Polysacc_synt_3"/>
    <property type="match status" value="1"/>
</dbReference>
<evidence type="ECO:0000256" key="3">
    <source>
        <dbReference type="ARBA" id="ARBA00022692"/>
    </source>
</evidence>
<comment type="subcellular location">
    <subcellularLocation>
        <location evidence="1">Cell membrane</location>
        <topology evidence="1">Multi-pass membrane protein</topology>
    </subcellularLocation>
</comment>
<evidence type="ECO:0000256" key="5">
    <source>
        <dbReference type="ARBA" id="ARBA00023136"/>
    </source>
</evidence>
<feature type="transmembrane region" description="Helical" evidence="6">
    <location>
        <begin position="356"/>
        <end position="375"/>
    </location>
</feature>
<proteinExistence type="predicted"/>
<evidence type="ECO:0000256" key="4">
    <source>
        <dbReference type="ARBA" id="ARBA00022989"/>
    </source>
</evidence>
<evidence type="ECO:0000256" key="6">
    <source>
        <dbReference type="SAM" id="Phobius"/>
    </source>
</evidence>
<feature type="transmembrane region" description="Helical" evidence="6">
    <location>
        <begin position="414"/>
        <end position="435"/>
    </location>
</feature>
<evidence type="ECO:0000313" key="8">
    <source>
        <dbReference type="Proteomes" id="UP001589906"/>
    </source>
</evidence>
<feature type="transmembrane region" description="Helical" evidence="6">
    <location>
        <begin position="381"/>
        <end position="402"/>
    </location>
</feature>
<protein>
    <submittedName>
        <fullName evidence="7">Lipopolysaccharide biosynthesis protein</fullName>
    </submittedName>
</protein>
<keyword evidence="3 6" id="KW-0812">Transmembrane</keyword>
<dbReference type="PANTHER" id="PTHR30250:SF11">
    <property type="entry name" value="O-ANTIGEN TRANSPORTER-RELATED"/>
    <property type="match status" value="1"/>
</dbReference>
<keyword evidence="2" id="KW-1003">Cell membrane</keyword>
<evidence type="ECO:0000256" key="1">
    <source>
        <dbReference type="ARBA" id="ARBA00004651"/>
    </source>
</evidence>
<accession>A0ABV6R2M9</accession>
<feature type="transmembrane region" description="Helical" evidence="6">
    <location>
        <begin position="322"/>
        <end position="344"/>
    </location>
</feature>
<keyword evidence="8" id="KW-1185">Reference proteome</keyword>
<dbReference type="Proteomes" id="UP001589906">
    <property type="component" value="Unassembled WGS sequence"/>
</dbReference>
<feature type="transmembrane region" description="Helical" evidence="6">
    <location>
        <begin position="80"/>
        <end position="102"/>
    </location>
</feature>
<dbReference type="EMBL" id="JBHLSW010000003">
    <property type="protein sequence ID" value="MFC0632828.1"/>
    <property type="molecule type" value="Genomic_DNA"/>
</dbReference>
<feature type="transmembrane region" description="Helical" evidence="6">
    <location>
        <begin position="441"/>
        <end position="464"/>
    </location>
</feature>
<feature type="transmembrane region" description="Helical" evidence="6">
    <location>
        <begin position="39"/>
        <end position="59"/>
    </location>
</feature>
<feature type="transmembrane region" description="Helical" evidence="6">
    <location>
        <begin position="255"/>
        <end position="272"/>
    </location>
</feature>
<reference evidence="7 8" key="1">
    <citation type="submission" date="2024-09" db="EMBL/GenBank/DDBJ databases">
        <authorList>
            <person name="Sun Q."/>
            <person name="Mori K."/>
        </authorList>
    </citation>
    <scope>NUCLEOTIDE SEQUENCE [LARGE SCALE GENOMIC DNA]</scope>
    <source>
        <strain evidence="7 8">NCAIM B.02621</strain>
    </source>
</reference>
<feature type="transmembrane region" description="Helical" evidence="6">
    <location>
        <begin position="205"/>
        <end position="224"/>
    </location>
</feature>
<dbReference type="PANTHER" id="PTHR30250">
    <property type="entry name" value="PST FAMILY PREDICTED COLANIC ACID TRANSPORTER"/>
    <property type="match status" value="1"/>
</dbReference>
<evidence type="ECO:0000256" key="2">
    <source>
        <dbReference type="ARBA" id="ARBA00022475"/>
    </source>
</evidence>
<organism evidence="7 8">
    <name type="scientific">Brevundimonas balnearis</name>
    <dbReference type="NCBI Taxonomy" id="1572858"/>
    <lineage>
        <taxon>Bacteria</taxon>
        <taxon>Pseudomonadati</taxon>
        <taxon>Pseudomonadota</taxon>
        <taxon>Alphaproteobacteria</taxon>
        <taxon>Caulobacterales</taxon>
        <taxon>Caulobacteraceae</taxon>
        <taxon>Brevundimonas</taxon>
    </lineage>
</organism>
<feature type="transmembrane region" description="Helical" evidence="6">
    <location>
        <begin position="292"/>
        <end position="310"/>
    </location>
</feature>
<feature type="transmembrane region" description="Helical" evidence="6">
    <location>
        <begin position="167"/>
        <end position="185"/>
    </location>
</feature>
<feature type="transmembrane region" description="Helical" evidence="6">
    <location>
        <begin position="137"/>
        <end position="161"/>
    </location>
</feature>